<sequence length="816" mass="92270">MSQTRRFLSPVLLVSPSPSSEESPDAAGYQSMPNVFAEDRRENVHCRMTEPFIKPPFLQATPLFNAHNSGLESASSYKSDQDSKHSLRSCNDTQPRSLMLSKQWLSSLWKRLRKTWNAYSLGLIIVITLAAPPIAVAVAYSFQRQKLYIHIHCAYEAPQSPVMPVSIQFGAMLFIPVANYITTCAISLVVAIMCSSSRKRVMKAASSGRIVNLASTFMLPCYELVWYAIAFLAAVGVVISCSSFSIHPHQTDKVVNRHQTSFWSSSLSLIWSSQWKTRHTVRCDLGKLPSFWILQILPTLMMQRCISRQAVRRALGYPVFWVSVIVACLFTPVQPFKYVADAFFIGFYGFLIGIYLWTKFVVKVRPTFDFYFLLGTIDALLQLVLQICAVTGLMHSWKTTILSLRNISSSIHALVIVSLLVSLREDTRYWLGIDESLAPGTLSLVSNAENPHDVIHSRRERARFVRAWMQKLSEYGYVTNCSTQTSVYNVHQMIEEHRKNVIDFSTLKLEGIIAQGATAVVMRGVMRNAMQSQCRQQPETNSMTRMFDSSKPKSRRVVAIALKVYLSVQGTDDELYRFSRETALNGRLCHPNIVHFLGLCVIPPLISLVFEYCDGGSLDLTLKSTGKYWSLSQKLKAWLDACRAVAYLHSFSPPLLHRDIKTDNFLLDKYSVLKLTDFGEANILRPRSDGTMTITGTVDFMAPEMILGGKTARYDTAVDIYSLMITLWQILMPEQSPWGKKTHLEVYNAVLMGERPPVHSSKISDKCAQILRVGWAPDPAQRVSAREILPLVEQLWLLSMHQKPLKRAKQLEPRSF</sequence>
<dbReference type="PANTHER" id="PTHR44329:SF289">
    <property type="entry name" value="SERINE_THREONINE-PROTEIN KINASE VIK"/>
    <property type="match status" value="1"/>
</dbReference>
<dbReference type="PROSITE" id="PS50011">
    <property type="entry name" value="PROTEIN_KINASE_DOM"/>
    <property type="match status" value="1"/>
</dbReference>
<evidence type="ECO:0000256" key="1">
    <source>
        <dbReference type="SAM" id="MobiDB-lite"/>
    </source>
</evidence>
<gene>
    <name evidence="4" type="ORF">BN9_128210</name>
</gene>
<reference evidence="4 5" key="1">
    <citation type="submission" date="2012-05" db="EMBL/GenBank/DDBJ databases">
        <title>Recombination and specialization in a pathogen metapopulation.</title>
        <authorList>
            <person name="Gardiner A."/>
            <person name="Kemen E."/>
            <person name="Schultz-Larsen T."/>
            <person name="MacLean D."/>
            <person name="Van Oosterhout C."/>
            <person name="Jones J.D.G."/>
        </authorList>
    </citation>
    <scope>NUCLEOTIDE SEQUENCE [LARGE SCALE GENOMIC DNA]</scope>
    <source>
        <strain evidence="4 5">Ac Nc2</strain>
    </source>
</reference>
<dbReference type="Gene3D" id="1.10.510.10">
    <property type="entry name" value="Transferase(Phosphotransferase) domain 1"/>
    <property type="match status" value="1"/>
</dbReference>
<feature type="transmembrane region" description="Helical" evidence="2">
    <location>
        <begin position="370"/>
        <end position="394"/>
    </location>
</feature>
<evidence type="ECO:0000259" key="3">
    <source>
        <dbReference type="PROSITE" id="PS50011"/>
    </source>
</evidence>
<dbReference type="PROSITE" id="PS00108">
    <property type="entry name" value="PROTEIN_KINASE_ST"/>
    <property type="match status" value="1"/>
</dbReference>
<dbReference type="SMART" id="SM00220">
    <property type="entry name" value="S_TKc"/>
    <property type="match status" value="1"/>
</dbReference>
<dbReference type="InParanoid" id="A0A024GVL8"/>
<dbReference type="GO" id="GO:0005524">
    <property type="term" value="F:ATP binding"/>
    <property type="evidence" value="ECO:0007669"/>
    <property type="project" value="InterPro"/>
</dbReference>
<dbReference type="EMBL" id="CAIX01000976">
    <property type="protein sequence ID" value="CCI50696.1"/>
    <property type="molecule type" value="Genomic_DNA"/>
</dbReference>
<feature type="transmembrane region" description="Helical" evidence="2">
    <location>
        <begin position="118"/>
        <end position="142"/>
    </location>
</feature>
<keyword evidence="5" id="KW-1185">Reference proteome</keyword>
<evidence type="ECO:0000313" key="4">
    <source>
        <dbReference type="EMBL" id="CCI50696.1"/>
    </source>
</evidence>
<evidence type="ECO:0000313" key="5">
    <source>
        <dbReference type="Proteomes" id="UP000053237"/>
    </source>
</evidence>
<dbReference type="OrthoDB" id="4062651at2759"/>
<feature type="transmembrane region" description="Helical" evidence="2">
    <location>
        <begin position="338"/>
        <end position="358"/>
    </location>
</feature>
<organism evidence="4 5">
    <name type="scientific">Albugo candida</name>
    <dbReference type="NCBI Taxonomy" id="65357"/>
    <lineage>
        <taxon>Eukaryota</taxon>
        <taxon>Sar</taxon>
        <taxon>Stramenopiles</taxon>
        <taxon>Oomycota</taxon>
        <taxon>Peronosporomycetes</taxon>
        <taxon>Albuginales</taxon>
        <taxon>Albuginaceae</taxon>
        <taxon>Albugo</taxon>
    </lineage>
</organism>
<dbReference type="InterPro" id="IPR008271">
    <property type="entry name" value="Ser/Thr_kinase_AS"/>
</dbReference>
<dbReference type="InterPro" id="IPR051681">
    <property type="entry name" value="Ser/Thr_Kinases-Pseudokinases"/>
</dbReference>
<dbReference type="PANTHER" id="PTHR44329">
    <property type="entry name" value="SERINE/THREONINE-PROTEIN KINASE TNNI3K-RELATED"/>
    <property type="match status" value="1"/>
</dbReference>
<feature type="transmembrane region" description="Helical" evidence="2">
    <location>
        <begin position="224"/>
        <end position="246"/>
    </location>
</feature>
<dbReference type="Pfam" id="PF00069">
    <property type="entry name" value="Pkinase"/>
    <property type="match status" value="1"/>
</dbReference>
<protein>
    <recommendedName>
        <fullName evidence="3">Protein kinase domain-containing protein</fullName>
    </recommendedName>
</protein>
<feature type="transmembrane region" description="Helical" evidence="2">
    <location>
        <begin position="314"/>
        <end position="332"/>
    </location>
</feature>
<dbReference type="InterPro" id="IPR011009">
    <property type="entry name" value="Kinase-like_dom_sf"/>
</dbReference>
<proteinExistence type="predicted"/>
<dbReference type="InterPro" id="IPR000719">
    <property type="entry name" value="Prot_kinase_dom"/>
</dbReference>
<feature type="region of interest" description="Disordered" evidence="1">
    <location>
        <begin position="1"/>
        <end position="31"/>
    </location>
</feature>
<dbReference type="GO" id="GO:0004674">
    <property type="term" value="F:protein serine/threonine kinase activity"/>
    <property type="evidence" value="ECO:0007669"/>
    <property type="project" value="TreeGrafter"/>
</dbReference>
<dbReference type="SUPFAM" id="SSF56112">
    <property type="entry name" value="Protein kinase-like (PK-like)"/>
    <property type="match status" value="1"/>
</dbReference>
<keyword evidence="2" id="KW-1133">Transmembrane helix</keyword>
<keyword evidence="2" id="KW-0472">Membrane</keyword>
<keyword evidence="2" id="KW-0812">Transmembrane</keyword>
<dbReference type="STRING" id="65357.A0A024GVL8"/>
<dbReference type="Proteomes" id="UP000053237">
    <property type="component" value="Unassembled WGS sequence"/>
</dbReference>
<feature type="domain" description="Protein kinase" evidence="3">
    <location>
        <begin position="507"/>
        <end position="797"/>
    </location>
</feature>
<accession>A0A024GVL8</accession>
<name>A0A024GVL8_9STRA</name>
<dbReference type="AlphaFoldDB" id="A0A024GVL8"/>
<feature type="transmembrane region" description="Helical" evidence="2">
    <location>
        <begin position="285"/>
        <end position="302"/>
    </location>
</feature>
<feature type="transmembrane region" description="Helical" evidence="2">
    <location>
        <begin position="169"/>
        <end position="193"/>
    </location>
</feature>
<feature type="compositionally biased region" description="Low complexity" evidence="1">
    <location>
        <begin position="8"/>
        <end position="21"/>
    </location>
</feature>
<evidence type="ECO:0000256" key="2">
    <source>
        <dbReference type="SAM" id="Phobius"/>
    </source>
</evidence>
<comment type="caution">
    <text evidence="4">The sequence shown here is derived from an EMBL/GenBank/DDBJ whole genome shotgun (WGS) entry which is preliminary data.</text>
</comment>